<dbReference type="Pfam" id="PF09586">
    <property type="entry name" value="YfhO"/>
    <property type="match status" value="1"/>
</dbReference>
<sequence length="568" mass="64660">MPIAFLKKKNSKKFMIIVLTIILFLVVSFLAIYQTQVYQGKIWSYLGTSDDRFHMMRIEGLYHSLQRHQFFPIINMSFMNGFGYIVNIFYSDFLLYPAAFLRLIGFTSAQTLMGYYLLINFLTLGVSFLCFYKVSRRYMNSLVFSFIYTLSAYRLHDMLFRRDIGEVGALIFLPIAVLGIYEIFYGNRKHWLYLTFGMTAIIYSHAIAPILVAILIVMVALFQIKELKVHPKRLLSLLWAAISSGFLSIAYFLPMIEQLHHTKFVLTETQSMLPKGASDLSDIVSWSLNNTIGQPNIGLVLILAAIIVLVTFTKVKNTAVRHFSIIAVILLICSSKVFPWVLFNKTPLKMMQYPWRFDMIITILLAIFVASDPLNIFSGKVSKFILIGFALLLTISAEYRLVNESSLQLVTQAAYNEPYPFSIGAGQEYLPQGTNLSTLERTSHKAKISSGKAKISNFKQYGTRLSFDFKNARNAKVDLPIIGYYGFQSTQSTGKVSKLHVDKKNNNLAQVTINGKGKVTVDYFETMTQKVSRRISFLALLIIVAALFIKKLNLVDFKKIEGLRNNKD</sequence>
<evidence type="ECO:0000313" key="2">
    <source>
        <dbReference type="EMBL" id="POH35970.1"/>
    </source>
</evidence>
<dbReference type="EMBL" id="PPWZ01000092">
    <property type="protein sequence ID" value="POH35970.1"/>
    <property type="molecule type" value="Genomic_DNA"/>
</dbReference>
<keyword evidence="1" id="KW-0812">Transmembrane</keyword>
<comment type="caution">
    <text evidence="2">The sequence shown here is derived from an EMBL/GenBank/DDBJ whole genome shotgun (WGS) entry which is preliminary data.</text>
</comment>
<proteinExistence type="predicted"/>
<accession>A0A2P4R3Y7</accession>
<protein>
    <submittedName>
        <fullName evidence="2">Uncharacterized protein</fullName>
    </submittedName>
</protein>
<organism evidence="2">
    <name type="scientific">Companilactobacillus formosensis</name>
    <dbReference type="NCBI Taxonomy" id="1617889"/>
    <lineage>
        <taxon>Bacteria</taxon>
        <taxon>Bacillati</taxon>
        <taxon>Bacillota</taxon>
        <taxon>Bacilli</taxon>
        <taxon>Lactobacillales</taxon>
        <taxon>Lactobacillaceae</taxon>
        <taxon>Companilactobacillus</taxon>
    </lineage>
</organism>
<feature type="transmembrane region" description="Helical" evidence="1">
    <location>
        <begin position="234"/>
        <end position="253"/>
    </location>
</feature>
<reference evidence="2" key="1">
    <citation type="submission" date="2018-01" db="EMBL/GenBank/DDBJ databases">
        <title>Genome sequnecing of Lactobacillus formosensis KACC 18721.</title>
        <authorList>
            <person name="Kim S.-J."/>
            <person name="Heo J."/>
        </authorList>
    </citation>
    <scope>NUCLEOTIDE SEQUENCE</scope>
    <source>
        <strain evidence="2">KACC 18721</strain>
    </source>
</reference>
<feature type="transmembrane region" description="Helical" evidence="1">
    <location>
        <begin position="167"/>
        <end position="185"/>
    </location>
</feature>
<gene>
    <name evidence="2" type="ORF">C2R26_11045</name>
</gene>
<feature type="transmembrane region" description="Helical" evidence="1">
    <location>
        <begin position="113"/>
        <end position="132"/>
    </location>
</feature>
<evidence type="ECO:0000256" key="1">
    <source>
        <dbReference type="SAM" id="Phobius"/>
    </source>
</evidence>
<feature type="transmembrane region" description="Helical" evidence="1">
    <location>
        <begin position="296"/>
        <end position="313"/>
    </location>
</feature>
<dbReference type="InterPro" id="IPR018580">
    <property type="entry name" value="Uncharacterised_YfhO"/>
</dbReference>
<dbReference type="AlphaFoldDB" id="A0A2P4R3Y7"/>
<name>A0A2P4R3Y7_9LACO</name>
<feature type="transmembrane region" description="Helical" evidence="1">
    <location>
        <begin position="14"/>
        <end position="33"/>
    </location>
</feature>
<feature type="transmembrane region" description="Helical" evidence="1">
    <location>
        <begin position="81"/>
        <end position="101"/>
    </location>
</feature>
<feature type="transmembrane region" description="Helical" evidence="1">
    <location>
        <begin position="355"/>
        <end position="377"/>
    </location>
</feature>
<keyword evidence="1" id="KW-1133">Transmembrane helix</keyword>
<keyword evidence="1" id="KW-0472">Membrane</keyword>
<feature type="transmembrane region" description="Helical" evidence="1">
    <location>
        <begin position="325"/>
        <end position="343"/>
    </location>
</feature>
<feature type="transmembrane region" description="Helical" evidence="1">
    <location>
        <begin position="191"/>
        <end position="222"/>
    </location>
</feature>
<feature type="transmembrane region" description="Helical" evidence="1">
    <location>
        <begin position="531"/>
        <end position="549"/>
    </location>
</feature>